<accession>A0ABV8Z4F9</accession>
<evidence type="ECO:0000313" key="2">
    <source>
        <dbReference type="Proteomes" id="UP001596012"/>
    </source>
</evidence>
<protein>
    <submittedName>
        <fullName evidence="1">Uncharacterized protein</fullName>
    </submittedName>
</protein>
<organism evidence="1 2">
    <name type="scientific">Streptomyces xiangluensis</name>
    <dbReference type="NCBI Taxonomy" id="2665720"/>
    <lineage>
        <taxon>Bacteria</taxon>
        <taxon>Bacillati</taxon>
        <taxon>Actinomycetota</taxon>
        <taxon>Actinomycetes</taxon>
        <taxon>Kitasatosporales</taxon>
        <taxon>Streptomycetaceae</taxon>
        <taxon>Streptomyces</taxon>
    </lineage>
</organism>
<sequence length="73" mass="8050">MRDSHAPLPLFVSAAEDYPVEADGPAHCRFTWRIGITPNAMGRAGAPLTKRHFHGCFRDTGRYFDAAHSVPTP</sequence>
<dbReference type="EMBL" id="JBHSFG010000088">
    <property type="protein sequence ID" value="MFC4471471.1"/>
    <property type="molecule type" value="Genomic_DNA"/>
</dbReference>
<name>A0ABV8Z4F9_9ACTN</name>
<keyword evidence="2" id="KW-1185">Reference proteome</keyword>
<comment type="caution">
    <text evidence="1">The sequence shown here is derived from an EMBL/GenBank/DDBJ whole genome shotgun (WGS) entry which is preliminary data.</text>
</comment>
<reference evidence="2" key="1">
    <citation type="journal article" date="2019" name="Int. J. Syst. Evol. Microbiol.">
        <title>The Global Catalogue of Microorganisms (GCM) 10K type strain sequencing project: providing services to taxonomists for standard genome sequencing and annotation.</title>
        <authorList>
            <consortium name="The Broad Institute Genomics Platform"/>
            <consortium name="The Broad Institute Genome Sequencing Center for Infectious Disease"/>
            <person name="Wu L."/>
            <person name="Ma J."/>
        </authorList>
    </citation>
    <scope>NUCLEOTIDE SEQUENCE [LARGE SCALE GENOMIC DNA]</scope>
    <source>
        <strain evidence="2">DT43</strain>
    </source>
</reference>
<evidence type="ECO:0000313" key="1">
    <source>
        <dbReference type="EMBL" id="MFC4471471.1"/>
    </source>
</evidence>
<proteinExistence type="predicted"/>
<gene>
    <name evidence="1" type="ORF">ACFPH6_44485</name>
</gene>
<dbReference type="Proteomes" id="UP001596012">
    <property type="component" value="Unassembled WGS sequence"/>
</dbReference>
<dbReference type="RefSeq" id="WP_386353742.1">
    <property type="nucleotide sequence ID" value="NZ_JBHSFG010000088.1"/>
</dbReference>